<name>A0A835ZA53_9STRA</name>
<organism evidence="2 4">
    <name type="scientific">Tribonema minus</name>
    <dbReference type="NCBI Taxonomy" id="303371"/>
    <lineage>
        <taxon>Eukaryota</taxon>
        <taxon>Sar</taxon>
        <taxon>Stramenopiles</taxon>
        <taxon>Ochrophyta</taxon>
        <taxon>PX clade</taxon>
        <taxon>Xanthophyceae</taxon>
        <taxon>Tribonematales</taxon>
        <taxon>Tribonemataceae</taxon>
        <taxon>Tribonema</taxon>
    </lineage>
</organism>
<evidence type="ECO:0000313" key="2">
    <source>
        <dbReference type="EMBL" id="KAG5186364.1"/>
    </source>
</evidence>
<accession>A0A835ZA53</accession>
<dbReference type="InterPro" id="IPR036770">
    <property type="entry name" value="Ankyrin_rpt-contain_sf"/>
</dbReference>
<sequence>MTCTFSKRRTPYIVEPEKCELEADTVVFVHQEFYPAFDPEESGFGTLIQRRKSIAAQEQLHLAVLRYDLLNAKRLLRIFYRFGRARDLFPAVFQLIKMGKRFRPFLRDILLGIGMDESIALCALGTPESALETGIMCANSFLVKLAIDAGADVNKPNRFGVVPLRNARRLGEEDGLVDYAEALIQAGASL</sequence>
<evidence type="ECO:0000313" key="1">
    <source>
        <dbReference type="EMBL" id="KAG5182326.1"/>
    </source>
</evidence>
<comment type="caution">
    <text evidence="2">The sequence shown here is derived from an EMBL/GenBank/DDBJ whole genome shotgun (WGS) entry which is preliminary data.</text>
</comment>
<evidence type="ECO:0000313" key="4">
    <source>
        <dbReference type="Proteomes" id="UP000664859"/>
    </source>
</evidence>
<dbReference type="EMBL" id="JAFCMP010000256">
    <property type="protein sequence ID" value="KAG5182326.1"/>
    <property type="molecule type" value="Genomic_DNA"/>
</dbReference>
<evidence type="ECO:0000313" key="3">
    <source>
        <dbReference type="EMBL" id="KAG5186365.1"/>
    </source>
</evidence>
<dbReference type="SUPFAM" id="SSF48403">
    <property type="entry name" value="Ankyrin repeat"/>
    <property type="match status" value="1"/>
</dbReference>
<gene>
    <name evidence="2" type="ORF">JKP88DRAFT_240965</name>
    <name evidence="3" type="ORF">JKP88DRAFT_240966</name>
    <name evidence="1" type="ORF">JKP88DRAFT_255958</name>
</gene>
<dbReference type="EMBL" id="JAFCMP010000112">
    <property type="protein sequence ID" value="KAG5186364.1"/>
    <property type="molecule type" value="Genomic_DNA"/>
</dbReference>
<dbReference type="AlphaFoldDB" id="A0A835ZA53"/>
<evidence type="ECO:0008006" key="5">
    <source>
        <dbReference type="Google" id="ProtNLM"/>
    </source>
</evidence>
<dbReference type="EMBL" id="JAFCMP010000112">
    <property type="protein sequence ID" value="KAG5186365.1"/>
    <property type="molecule type" value="Genomic_DNA"/>
</dbReference>
<dbReference type="Proteomes" id="UP000664859">
    <property type="component" value="Unassembled WGS sequence"/>
</dbReference>
<proteinExistence type="predicted"/>
<reference evidence="2" key="1">
    <citation type="submission" date="2021-02" db="EMBL/GenBank/DDBJ databases">
        <title>First Annotated Genome of the Yellow-green Alga Tribonema minus.</title>
        <authorList>
            <person name="Mahan K.M."/>
        </authorList>
    </citation>
    <scope>NUCLEOTIDE SEQUENCE</scope>
    <source>
        <strain evidence="2">UTEX B ZZ1240</strain>
    </source>
</reference>
<keyword evidence="4" id="KW-1185">Reference proteome</keyword>
<protein>
    <recommendedName>
        <fullName evidence="5">Ankyrin repeat domain-containing protein</fullName>
    </recommendedName>
</protein>